<accession>A0AAD9UVB5</accession>
<keyword evidence="2" id="KW-0472">Membrane</keyword>
<evidence type="ECO:0000256" key="2">
    <source>
        <dbReference type="SAM" id="Phobius"/>
    </source>
</evidence>
<dbReference type="Pfam" id="PF07690">
    <property type="entry name" value="MFS_1"/>
    <property type="match status" value="1"/>
</dbReference>
<organism evidence="4 5">
    <name type="scientific">Acropora cervicornis</name>
    <name type="common">Staghorn coral</name>
    <dbReference type="NCBI Taxonomy" id="6130"/>
    <lineage>
        <taxon>Eukaryota</taxon>
        <taxon>Metazoa</taxon>
        <taxon>Cnidaria</taxon>
        <taxon>Anthozoa</taxon>
        <taxon>Hexacorallia</taxon>
        <taxon>Scleractinia</taxon>
        <taxon>Astrocoeniina</taxon>
        <taxon>Acroporidae</taxon>
        <taxon>Acropora</taxon>
    </lineage>
</organism>
<evidence type="ECO:0000259" key="3">
    <source>
        <dbReference type="PROSITE" id="PS50850"/>
    </source>
</evidence>
<evidence type="ECO:0000256" key="1">
    <source>
        <dbReference type="ARBA" id="ARBA00004141"/>
    </source>
</evidence>
<feature type="transmembrane region" description="Helical" evidence="2">
    <location>
        <begin position="153"/>
        <end position="177"/>
    </location>
</feature>
<evidence type="ECO:0000313" key="4">
    <source>
        <dbReference type="EMBL" id="KAK2551314.1"/>
    </source>
</evidence>
<feature type="transmembrane region" description="Helical" evidence="2">
    <location>
        <begin position="300"/>
        <end position="318"/>
    </location>
</feature>
<keyword evidence="2" id="KW-0812">Transmembrane</keyword>
<dbReference type="PANTHER" id="PTHR11360:SF251">
    <property type="entry name" value="MAJOR FACILITATOR SUPERFAMILY (MFS) PROFILE DOMAIN-CONTAINING PROTEIN"/>
    <property type="match status" value="1"/>
</dbReference>
<dbReference type="InterPro" id="IPR020846">
    <property type="entry name" value="MFS_dom"/>
</dbReference>
<comment type="subcellular location">
    <subcellularLocation>
        <location evidence="1">Membrane</location>
        <topology evidence="1">Multi-pass membrane protein</topology>
    </subcellularLocation>
</comment>
<dbReference type="Proteomes" id="UP001249851">
    <property type="component" value="Unassembled WGS sequence"/>
</dbReference>
<evidence type="ECO:0000313" key="5">
    <source>
        <dbReference type="Proteomes" id="UP001249851"/>
    </source>
</evidence>
<dbReference type="AlphaFoldDB" id="A0AAD9UVB5"/>
<feature type="transmembrane region" description="Helical" evidence="2">
    <location>
        <begin position="95"/>
        <end position="115"/>
    </location>
</feature>
<reference evidence="4" key="1">
    <citation type="journal article" date="2023" name="G3 (Bethesda)">
        <title>Whole genome assembly and annotation of the endangered Caribbean coral Acropora cervicornis.</title>
        <authorList>
            <person name="Selwyn J.D."/>
            <person name="Vollmer S.V."/>
        </authorList>
    </citation>
    <scope>NUCLEOTIDE SEQUENCE</scope>
    <source>
        <strain evidence="4">K2</strain>
    </source>
</reference>
<dbReference type="PROSITE" id="PS50850">
    <property type="entry name" value="MFS"/>
    <property type="match status" value="1"/>
</dbReference>
<sequence length="438" mass="48250">MRSREVQVFGLESSGHTPRSRTDSCWSWLVCIAGTVSVVIVVGLVSSFGLLLPIWMETFQANRQQIAWIGSLYISSGCILYPVGCYLTGRFGYRFAAALGSTVGIIGFTLASFSSEVWMLYLTYGIFAGFGHTMIYNSCFLAVLQYFAKWRSLAVSIVASGSALGMLAMSQLTQIVLSASDWQWTVRGFSGLYFVCGLCSTLFVPLENQGETRKSDDMNKEEDRAPPLYRNISFIIFLISITILLMVTFVPHVHIIQYCAQELDIPSSKSSMLYTYYAIASFFSRHLFCKLGDYINRLYLYQVGMTICGLSVVCLPLARSFGSVVALFVVNGLFEGSMNGQWSLLLYDCVERNKVDQAMGYFSVCTGVGFAIGPSLAGLMADEFGFYAPSFYTAGALGILGATMGCLVSFTKHKTQSHNNEDISSDEFLLVSEKVTAL</sequence>
<dbReference type="EMBL" id="JARQWQ010000099">
    <property type="protein sequence ID" value="KAK2551314.1"/>
    <property type="molecule type" value="Genomic_DNA"/>
</dbReference>
<dbReference type="InterPro" id="IPR050327">
    <property type="entry name" value="Proton-linked_MCT"/>
</dbReference>
<dbReference type="InterPro" id="IPR011701">
    <property type="entry name" value="MFS"/>
</dbReference>
<feature type="transmembrane region" description="Helical" evidence="2">
    <location>
        <begin position="121"/>
        <end position="144"/>
    </location>
</feature>
<feature type="transmembrane region" description="Helical" evidence="2">
    <location>
        <begin position="26"/>
        <end position="54"/>
    </location>
</feature>
<dbReference type="Gene3D" id="1.20.1250.20">
    <property type="entry name" value="MFS general substrate transporter like domains"/>
    <property type="match status" value="2"/>
</dbReference>
<feature type="transmembrane region" description="Helical" evidence="2">
    <location>
        <begin position="66"/>
        <end position="88"/>
    </location>
</feature>
<dbReference type="PANTHER" id="PTHR11360">
    <property type="entry name" value="MONOCARBOXYLATE TRANSPORTER"/>
    <property type="match status" value="1"/>
</dbReference>
<feature type="transmembrane region" description="Helical" evidence="2">
    <location>
        <begin position="359"/>
        <end position="379"/>
    </location>
</feature>
<name>A0AAD9UVB5_ACRCE</name>
<keyword evidence="5" id="KW-1185">Reference proteome</keyword>
<dbReference type="InterPro" id="IPR036259">
    <property type="entry name" value="MFS_trans_sf"/>
</dbReference>
<dbReference type="SUPFAM" id="SSF103473">
    <property type="entry name" value="MFS general substrate transporter"/>
    <property type="match status" value="1"/>
</dbReference>
<feature type="transmembrane region" description="Helical" evidence="2">
    <location>
        <begin position="271"/>
        <end position="288"/>
    </location>
</feature>
<feature type="transmembrane region" description="Helical" evidence="2">
    <location>
        <begin position="391"/>
        <end position="410"/>
    </location>
</feature>
<feature type="domain" description="Major facilitator superfamily (MFS) profile" evidence="3">
    <location>
        <begin position="27"/>
        <end position="413"/>
    </location>
</feature>
<dbReference type="GO" id="GO:0016020">
    <property type="term" value="C:membrane"/>
    <property type="evidence" value="ECO:0007669"/>
    <property type="project" value="UniProtKB-SubCell"/>
</dbReference>
<feature type="transmembrane region" description="Helical" evidence="2">
    <location>
        <begin position="189"/>
        <end position="207"/>
    </location>
</feature>
<protein>
    <submittedName>
        <fullName evidence="4">Monocarboxylate transporter 10</fullName>
    </submittedName>
</protein>
<reference evidence="4" key="2">
    <citation type="journal article" date="2023" name="Science">
        <title>Genomic signatures of disease resistance in endangered staghorn corals.</title>
        <authorList>
            <person name="Vollmer S.V."/>
            <person name="Selwyn J.D."/>
            <person name="Despard B.A."/>
            <person name="Roesel C.L."/>
        </authorList>
    </citation>
    <scope>NUCLEOTIDE SEQUENCE</scope>
    <source>
        <strain evidence="4">K2</strain>
    </source>
</reference>
<keyword evidence="2" id="KW-1133">Transmembrane helix</keyword>
<proteinExistence type="predicted"/>
<comment type="caution">
    <text evidence="4">The sequence shown here is derived from an EMBL/GenBank/DDBJ whole genome shotgun (WGS) entry which is preliminary data.</text>
</comment>
<dbReference type="GO" id="GO:0022857">
    <property type="term" value="F:transmembrane transporter activity"/>
    <property type="evidence" value="ECO:0007669"/>
    <property type="project" value="InterPro"/>
</dbReference>
<gene>
    <name evidence="4" type="ORF">P5673_027913</name>
</gene>
<feature type="transmembrane region" description="Helical" evidence="2">
    <location>
        <begin position="228"/>
        <end position="251"/>
    </location>
</feature>
<feature type="transmembrane region" description="Helical" evidence="2">
    <location>
        <begin position="324"/>
        <end position="347"/>
    </location>
</feature>